<name>A0A6P7Y300_9AMPH</name>
<dbReference type="GeneID" id="115470312"/>
<comment type="subunit">
    <text evidence="4">May be a centrosome-associated protein. Interacts with MYOC; affects its secretion and its aggregation.</text>
</comment>
<evidence type="ECO:0000256" key="1">
    <source>
        <dbReference type="ARBA" id="ARBA00009147"/>
    </source>
</evidence>
<dbReference type="GO" id="GO:0005737">
    <property type="term" value="C:cytoplasm"/>
    <property type="evidence" value="ECO:0007669"/>
    <property type="project" value="TreeGrafter"/>
</dbReference>
<dbReference type="RefSeq" id="XP_030059213.1">
    <property type="nucleotide sequence ID" value="XM_030203353.1"/>
</dbReference>
<evidence type="ECO:0000256" key="3">
    <source>
        <dbReference type="ARBA" id="ARBA00022737"/>
    </source>
</evidence>
<protein>
    <recommendedName>
        <fullName evidence="2">Gamma-synuclein</fullName>
    </recommendedName>
</protein>
<comment type="similarity">
    <text evidence="1">Belongs to the synuclein family.</text>
</comment>
<dbReference type="PRINTS" id="PR01214">
    <property type="entry name" value="GSYNUCLEIN"/>
</dbReference>
<dbReference type="InterPro" id="IPR001058">
    <property type="entry name" value="Synuclein"/>
</dbReference>
<organism evidence="7 8">
    <name type="scientific">Microcaecilia unicolor</name>
    <dbReference type="NCBI Taxonomy" id="1415580"/>
    <lineage>
        <taxon>Eukaryota</taxon>
        <taxon>Metazoa</taxon>
        <taxon>Chordata</taxon>
        <taxon>Craniata</taxon>
        <taxon>Vertebrata</taxon>
        <taxon>Euteleostomi</taxon>
        <taxon>Amphibia</taxon>
        <taxon>Gymnophiona</taxon>
        <taxon>Siphonopidae</taxon>
        <taxon>Microcaecilia</taxon>
    </lineage>
</organism>
<proteinExistence type="inferred from homology"/>
<dbReference type="GO" id="GO:0048488">
    <property type="term" value="P:synaptic vesicle endocytosis"/>
    <property type="evidence" value="ECO:0007669"/>
    <property type="project" value="TreeGrafter"/>
</dbReference>
<comment type="function">
    <text evidence="5">Plays a role in neurofilament network integrity. May be involved in modulating axonal architecture during development and in the adult. In vitro, increases the susceptibility of neurofilament-H to calcium-dependent proteases. May also function in modulating the keratin network in skin. Activates the MAPK and Elk-1 signal transduction pathway.</text>
</comment>
<gene>
    <name evidence="8" type="primary">SNCG</name>
</gene>
<sequence length="106" mass="11271">MPWILCYKFPFAASFQKRKCTKTKEGVVHSVNTVAEKTKEQASAVGGAMVSGANQVASKTVEGAETIVTTTGLVKQEDLANPTHPEGIAAEEHGLEAMEDTVQHGN</sequence>
<dbReference type="Proteomes" id="UP000515156">
    <property type="component" value="Chromosome 5"/>
</dbReference>
<evidence type="ECO:0000256" key="4">
    <source>
        <dbReference type="ARBA" id="ARBA00026036"/>
    </source>
</evidence>
<feature type="region of interest" description="Disordered" evidence="6">
    <location>
        <begin position="79"/>
        <end position="106"/>
    </location>
</feature>
<dbReference type="SUPFAM" id="SSF118375">
    <property type="entry name" value="Synuclein"/>
    <property type="match status" value="1"/>
</dbReference>
<evidence type="ECO:0000313" key="7">
    <source>
        <dbReference type="Proteomes" id="UP000515156"/>
    </source>
</evidence>
<evidence type="ECO:0000256" key="2">
    <source>
        <dbReference type="ARBA" id="ARBA00019266"/>
    </source>
</evidence>
<dbReference type="InterPro" id="IPR002462">
    <property type="entry name" value="Synuclein_gamma"/>
</dbReference>
<keyword evidence="7" id="KW-1185">Reference proteome</keyword>
<dbReference type="PANTHER" id="PTHR13820">
    <property type="entry name" value="SYNUCLEIN"/>
    <property type="match status" value="1"/>
</dbReference>
<dbReference type="GO" id="GO:1903136">
    <property type="term" value="F:cuprous ion binding"/>
    <property type="evidence" value="ECO:0007669"/>
    <property type="project" value="TreeGrafter"/>
</dbReference>
<dbReference type="AlphaFoldDB" id="A0A6P7Y300"/>
<dbReference type="GO" id="GO:0007268">
    <property type="term" value="P:chemical synaptic transmission"/>
    <property type="evidence" value="ECO:0007669"/>
    <property type="project" value="TreeGrafter"/>
</dbReference>
<dbReference type="GO" id="GO:0050808">
    <property type="term" value="P:synapse organization"/>
    <property type="evidence" value="ECO:0007669"/>
    <property type="project" value="TreeGrafter"/>
</dbReference>
<evidence type="ECO:0000313" key="8">
    <source>
        <dbReference type="RefSeq" id="XP_030059213.1"/>
    </source>
</evidence>
<dbReference type="GO" id="GO:0043025">
    <property type="term" value="C:neuronal cell body"/>
    <property type="evidence" value="ECO:0007669"/>
    <property type="project" value="TreeGrafter"/>
</dbReference>
<dbReference type="PANTHER" id="PTHR13820:SF10">
    <property type="entry name" value="GAMMA-SYNUCLEIN"/>
    <property type="match status" value="1"/>
</dbReference>
<keyword evidence="3" id="KW-0677">Repeat</keyword>
<accession>A0A6P7Y300</accession>
<evidence type="ECO:0000256" key="6">
    <source>
        <dbReference type="SAM" id="MobiDB-lite"/>
    </source>
</evidence>
<evidence type="ECO:0000256" key="5">
    <source>
        <dbReference type="ARBA" id="ARBA00045236"/>
    </source>
</evidence>
<dbReference type="CTD" id="6623"/>
<dbReference type="Pfam" id="PF01387">
    <property type="entry name" value="Synuclein"/>
    <property type="match status" value="1"/>
</dbReference>
<dbReference type="GO" id="GO:0043679">
    <property type="term" value="C:axon terminus"/>
    <property type="evidence" value="ECO:0007669"/>
    <property type="project" value="TreeGrafter"/>
</dbReference>
<dbReference type="Gene3D" id="1.10.287.700">
    <property type="entry name" value="Helix hairpin bin"/>
    <property type="match status" value="1"/>
</dbReference>
<reference evidence="8" key="1">
    <citation type="submission" date="2025-08" db="UniProtKB">
        <authorList>
            <consortium name="RefSeq"/>
        </authorList>
    </citation>
    <scope>IDENTIFICATION</scope>
</reference>